<organism evidence="3 4">
    <name type="scientific">Nakamurella antarctica</name>
    <dbReference type="NCBI Taxonomy" id="1902245"/>
    <lineage>
        <taxon>Bacteria</taxon>
        <taxon>Bacillati</taxon>
        <taxon>Actinomycetota</taxon>
        <taxon>Actinomycetes</taxon>
        <taxon>Nakamurellales</taxon>
        <taxon>Nakamurellaceae</taxon>
        <taxon>Nakamurella</taxon>
    </lineage>
</organism>
<dbReference type="AlphaFoldDB" id="A0A3G8ZJH3"/>
<feature type="transmembrane region" description="Helical" evidence="1">
    <location>
        <begin position="31"/>
        <end position="50"/>
    </location>
</feature>
<reference evidence="3 4" key="2">
    <citation type="submission" date="2018-12" db="EMBL/GenBank/DDBJ databases">
        <title>Nakamurella antarcticus sp. nov., isolated from Antarctica South Shetland Islands soil.</title>
        <authorList>
            <person name="Peng F."/>
        </authorList>
    </citation>
    <scope>NUCLEOTIDE SEQUENCE [LARGE SCALE GENOMIC DNA]</scope>
    <source>
        <strain evidence="3 4">S14-144</strain>
    </source>
</reference>
<dbReference type="InterPro" id="IPR006976">
    <property type="entry name" value="VanZ-like"/>
</dbReference>
<feature type="transmembrane region" description="Helical" evidence="1">
    <location>
        <begin position="131"/>
        <end position="152"/>
    </location>
</feature>
<dbReference type="EMBL" id="CP034170">
    <property type="protein sequence ID" value="AZI57360.1"/>
    <property type="molecule type" value="Genomic_DNA"/>
</dbReference>
<feature type="domain" description="VanZ-like" evidence="2">
    <location>
        <begin position="36"/>
        <end position="152"/>
    </location>
</feature>
<reference evidence="3 4" key="1">
    <citation type="submission" date="2018-11" db="EMBL/GenBank/DDBJ databases">
        <authorList>
            <person name="Da X."/>
        </authorList>
    </citation>
    <scope>NUCLEOTIDE SEQUENCE [LARGE SCALE GENOMIC DNA]</scope>
    <source>
        <strain evidence="3 4">S14-144</strain>
    </source>
</reference>
<evidence type="ECO:0000313" key="4">
    <source>
        <dbReference type="Proteomes" id="UP000268084"/>
    </source>
</evidence>
<sequence>MATARPNSATRELGPAKGTSIVKAAGYRVRWLLMVVAVIAVLCIVLSPNRPAAGAQSHLRAWLDTANKGWLPPFITFELVEFLANVVMFVPIGVLGILVGGRGWPALISGTMFSVLLELFQALLLPGRVGSVVDVAANTMGVLCGVCVVALWRTRFRRPSDSDALRHPDISLGGSEASRPVK</sequence>
<dbReference type="Pfam" id="PF04892">
    <property type="entry name" value="VanZ"/>
    <property type="match status" value="1"/>
</dbReference>
<dbReference type="Proteomes" id="UP000268084">
    <property type="component" value="Chromosome"/>
</dbReference>
<keyword evidence="1" id="KW-0472">Membrane</keyword>
<gene>
    <name evidence="3" type="ORF">EH165_03480</name>
</gene>
<name>A0A3G8ZJH3_9ACTN</name>
<keyword evidence="1" id="KW-1133">Transmembrane helix</keyword>
<dbReference type="OrthoDB" id="3787741at2"/>
<keyword evidence="1" id="KW-0812">Transmembrane</keyword>
<feature type="transmembrane region" description="Helical" evidence="1">
    <location>
        <begin position="106"/>
        <end position="125"/>
    </location>
</feature>
<feature type="transmembrane region" description="Helical" evidence="1">
    <location>
        <begin position="70"/>
        <end position="99"/>
    </location>
</feature>
<evidence type="ECO:0000313" key="3">
    <source>
        <dbReference type="EMBL" id="AZI57360.1"/>
    </source>
</evidence>
<evidence type="ECO:0000259" key="2">
    <source>
        <dbReference type="Pfam" id="PF04892"/>
    </source>
</evidence>
<proteinExistence type="predicted"/>
<dbReference type="RefSeq" id="WP_124798045.1">
    <property type="nucleotide sequence ID" value="NZ_CP034170.1"/>
</dbReference>
<accession>A0A3G8ZJH3</accession>
<keyword evidence="4" id="KW-1185">Reference proteome</keyword>
<protein>
    <submittedName>
        <fullName evidence="3">VanZ family protein</fullName>
    </submittedName>
</protein>
<evidence type="ECO:0000256" key="1">
    <source>
        <dbReference type="SAM" id="Phobius"/>
    </source>
</evidence>
<dbReference type="KEGG" id="nak:EH165_03480"/>